<dbReference type="InterPro" id="IPR050155">
    <property type="entry name" value="HAD-like_hydrolase_sf"/>
</dbReference>
<dbReference type="InterPro" id="IPR036412">
    <property type="entry name" value="HAD-like_sf"/>
</dbReference>
<comment type="caution">
    <text evidence="1">The sequence shown here is derived from an EMBL/GenBank/DDBJ whole genome shotgun (WGS) entry which is preliminary data.</text>
</comment>
<dbReference type="SFLD" id="SFLDS00003">
    <property type="entry name" value="Haloacid_Dehalogenase"/>
    <property type="match status" value="1"/>
</dbReference>
<dbReference type="PANTHER" id="PTHR43434">
    <property type="entry name" value="PHOSPHOGLYCOLATE PHOSPHATASE"/>
    <property type="match status" value="1"/>
</dbReference>
<dbReference type="Gene3D" id="3.40.50.1000">
    <property type="entry name" value="HAD superfamily/HAD-like"/>
    <property type="match status" value="1"/>
</dbReference>
<dbReference type="SUPFAM" id="SSF56784">
    <property type="entry name" value="HAD-like"/>
    <property type="match status" value="1"/>
</dbReference>
<dbReference type="EMBL" id="JAVRFD010000025">
    <property type="protein sequence ID" value="MDT0548320.1"/>
    <property type="molecule type" value="Genomic_DNA"/>
</dbReference>
<dbReference type="InterPro" id="IPR023214">
    <property type="entry name" value="HAD_sf"/>
</dbReference>
<evidence type="ECO:0000313" key="1">
    <source>
        <dbReference type="EMBL" id="MDT0548320.1"/>
    </source>
</evidence>
<evidence type="ECO:0000313" key="2">
    <source>
        <dbReference type="Proteomes" id="UP001180754"/>
    </source>
</evidence>
<protein>
    <submittedName>
        <fullName evidence="1">HAD hydrolase-like protein</fullName>
    </submittedName>
</protein>
<dbReference type="RefSeq" id="WP_311728889.1">
    <property type="nucleotide sequence ID" value="NZ_JAVRFD010000025.1"/>
</dbReference>
<proteinExistence type="predicted"/>
<accession>A0ABU2XTD6</accession>
<dbReference type="InterPro" id="IPR023198">
    <property type="entry name" value="PGP-like_dom2"/>
</dbReference>
<sequence>MNPGTTVILDRDGTLLDFYEMFHQFVLDLHRDERVSPPPREVVLGYAYWKAITSGSLHIGGVRVLDRVDDVAHRYMAHGTLYEGAVPAITALFGAGVRLALVSSWVGTAPTVELLRRNGVGHCFGEVVTRDDLPGRGEEASDADVKITLARQALVRIGHRTDDRLFVVGDTAADVALGRGLDAAVVGVRTGNGHMLPDAPPEGPDTMLPSVAGLVDVVLGPN</sequence>
<dbReference type="Proteomes" id="UP001180754">
    <property type="component" value="Unassembled WGS sequence"/>
</dbReference>
<keyword evidence="2" id="KW-1185">Reference proteome</keyword>
<dbReference type="SFLD" id="SFLDG01129">
    <property type="entry name" value="C1.5:_HAD__Beta-PGM__Phosphata"/>
    <property type="match status" value="1"/>
</dbReference>
<reference evidence="1" key="1">
    <citation type="submission" date="2024-05" db="EMBL/GenBank/DDBJ databases">
        <title>30 novel species of actinomycetes from the DSMZ collection.</title>
        <authorList>
            <person name="Nouioui I."/>
        </authorList>
    </citation>
    <scope>NUCLEOTIDE SEQUENCE</scope>
    <source>
        <strain evidence="1">DSM 41529</strain>
    </source>
</reference>
<dbReference type="Gene3D" id="1.10.150.240">
    <property type="entry name" value="Putative phosphatase, domain 2"/>
    <property type="match status" value="1"/>
</dbReference>
<organism evidence="1 2">
    <name type="scientific">Streptomyces lonegramiae</name>
    <dbReference type="NCBI Taxonomy" id="3075524"/>
    <lineage>
        <taxon>Bacteria</taxon>
        <taxon>Bacillati</taxon>
        <taxon>Actinomycetota</taxon>
        <taxon>Actinomycetes</taxon>
        <taxon>Kitasatosporales</taxon>
        <taxon>Streptomycetaceae</taxon>
        <taxon>Streptomyces</taxon>
    </lineage>
</organism>
<name>A0ABU2XTD6_9ACTN</name>
<dbReference type="Pfam" id="PF00702">
    <property type="entry name" value="Hydrolase"/>
    <property type="match status" value="1"/>
</dbReference>
<dbReference type="PANTHER" id="PTHR43434:SF1">
    <property type="entry name" value="PHOSPHOGLYCOLATE PHOSPHATASE"/>
    <property type="match status" value="1"/>
</dbReference>
<gene>
    <name evidence="1" type="ORF">RND15_37360</name>
</gene>